<dbReference type="EMBL" id="CACRSY010000004">
    <property type="protein sequence ID" value="VYS74522.1"/>
    <property type="molecule type" value="Genomic_DNA"/>
</dbReference>
<dbReference type="InterPro" id="IPR002934">
    <property type="entry name" value="Polymerase_NTP_transf_dom"/>
</dbReference>
<dbReference type="RefSeq" id="WP_156341737.1">
    <property type="nucleotide sequence ID" value="NZ_CACRSY010000004.1"/>
</dbReference>
<reference evidence="2" key="1">
    <citation type="submission" date="2019-11" db="EMBL/GenBank/DDBJ databases">
        <authorList>
            <person name="Feng L."/>
        </authorList>
    </citation>
    <scope>NUCLEOTIDE SEQUENCE</scope>
    <source>
        <strain evidence="2">BhanseniiLFYP23</strain>
    </source>
</reference>
<protein>
    <submittedName>
        <fullName evidence="2">Nucleotidyltransferase domain protein</fullName>
    </submittedName>
</protein>
<accession>A0A6N2R107</accession>
<proteinExistence type="predicted"/>
<dbReference type="GO" id="GO:0016779">
    <property type="term" value="F:nucleotidyltransferase activity"/>
    <property type="evidence" value="ECO:0007669"/>
    <property type="project" value="InterPro"/>
</dbReference>
<sequence>MCTRNELSLILQSMAQAYQAVYGENIVKIILYGSYARGDYQNNSDIDIVAIVQGEREGLQQELKKVWDISSDLELEYGIIISPTVIPFAEYEKYKKDLPYYKNIQNEGVEVVA</sequence>
<name>A0A6N2R107_BLAHA</name>
<dbReference type="InterPro" id="IPR043519">
    <property type="entry name" value="NT_sf"/>
</dbReference>
<dbReference type="SUPFAM" id="SSF81301">
    <property type="entry name" value="Nucleotidyltransferase"/>
    <property type="match status" value="1"/>
</dbReference>
<dbReference type="Pfam" id="PF01909">
    <property type="entry name" value="NTP_transf_2"/>
    <property type="match status" value="1"/>
</dbReference>
<dbReference type="PANTHER" id="PTHR33933">
    <property type="entry name" value="NUCLEOTIDYLTRANSFERASE"/>
    <property type="match status" value="1"/>
</dbReference>
<dbReference type="PANTHER" id="PTHR33933:SF1">
    <property type="entry name" value="PROTEIN ADENYLYLTRANSFERASE MNTA-RELATED"/>
    <property type="match status" value="1"/>
</dbReference>
<evidence type="ECO:0000313" key="2">
    <source>
        <dbReference type="EMBL" id="VYS74522.1"/>
    </source>
</evidence>
<dbReference type="InterPro" id="IPR052548">
    <property type="entry name" value="Type_VII_TA_antitoxin"/>
</dbReference>
<gene>
    <name evidence="2" type="ORF">BHLFYP23_01377</name>
</gene>
<organism evidence="2">
    <name type="scientific">Blautia hansenii</name>
    <name type="common">Ruminococcus hansenii</name>
    <dbReference type="NCBI Taxonomy" id="1322"/>
    <lineage>
        <taxon>Bacteria</taxon>
        <taxon>Bacillati</taxon>
        <taxon>Bacillota</taxon>
        <taxon>Clostridia</taxon>
        <taxon>Lachnospirales</taxon>
        <taxon>Lachnospiraceae</taxon>
        <taxon>Blautia</taxon>
    </lineage>
</organism>
<evidence type="ECO:0000259" key="1">
    <source>
        <dbReference type="Pfam" id="PF01909"/>
    </source>
</evidence>
<dbReference type="CDD" id="cd05403">
    <property type="entry name" value="NT_KNTase_like"/>
    <property type="match status" value="1"/>
</dbReference>
<feature type="domain" description="Polymerase nucleotidyl transferase" evidence="1">
    <location>
        <begin position="23"/>
        <end position="81"/>
    </location>
</feature>
<dbReference type="Gene3D" id="3.30.460.10">
    <property type="entry name" value="Beta Polymerase, domain 2"/>
    <property type="match status" value="1"/>
</dbReference>
<keyword evidence="2" id="KW-0808">Transferase</keyword>
<dbReference type="AlphaFoldDB" id="A0A6N2R107"/>